<evidence type="ECO:0008006" key="4">
    <source>
        <dbReference type="Google" id="ProtNLM"/>
    </source>
</evidence>
<evidence type="ECO:0000313" key="3">
    <source>
        <dbReference type="Proteomes" id="UP001268683"/>
    </source>
</evidence>
<dbReference type="AlphaFoldDB" id="A0AA52EEG8"/>
<feature type="chain" id="PRO_5041206910" description="Right handed beta helix domain-containing protein" evidence="1">
    <location>
        <begin position="29"/>
        <end position="355"/>
    </location>
</feature>
<dbReference type="InterPro" id="IPR011050">
    <property type="entry name" value="Pectin_lyase_fold/virulence"/>
</dbReference>
<dbReference type="Proteomes" id="UP001268683">
    <property type="component" value="Chromosome"/>
</dbReference>
<keyword evidence="3" id="KW-1185">Reference proteome</keyword>
<evidence type="ECO:0000256" key="1">
    <source>
        <dbReference type="SAM" id="SignalP"/>
    </source>
</evidence>
<organism evidence="2 3">
    <name type="scientific">Temperatibacter marinus</name>
    <dbReference type="NCBI Taxonomy" id="1456591"/>
    <lineage>
        <taxon>Bacteria</taxon>
        <taxon>Pseudomonadati</taxon>
        <taxon>Pseudomonadota</taxon>
        <taxon>Alphaproteobacteria</taxon>
        <taxon>Kordiimonadales</taxon>
        <taxon>Temperatibacteraceae</taxon>
        <taxon>Temperatibacter</taxon>
    </lineage>
</organism>
<dbReference type="KEGG" id="tmk:QGN29_06340"/>
<dbReference type="InterPro" id="IPR012334">
    <property type="entry name" value="Pectin_lyas_fold"/>
</dbReference>
<dbReference type="RefSeq" id="WP_310799856.1">
    <property type="nucleotide sequence ID" value="NZ_CP123872.1"/>
</dbReference>
<evidence type="ECO:0000313" key="2">
    <source>
        <dbReference type="EMBL" id="WND03992.1"/>
    </source>
</evidence>
<sequence length="355" mass="39376">MNCLSRLQKFHLTVLAIFSFSAMSPSYAQDFIKAEMLEEGEILVNNRVVRDIQVAFNMVTDNGFIKIGPGIYRQAGELKRNGVIISGSKGTHFVDTITKGKATFVIKGSNTIIKNIECSGAKAEHNNGSCIRAEGKNLKVMNVYFHDSQSGILTSGKVGTLEVVNSRFERIGKKGRAHAIYMNGDKLAIRRSVFISAKDQAHEIKSRAAVTIIQNSIVASLDGDDSRLIDVPNGGEVIIRDNMLIEGPGSVNYELLSWGVEGVRHKKNKFSMTNNLIITDREAGSYLLGIHKSLDYPTASGNVLVGFFKRWVPEDNILIKSREEFGFGPHPELPYWPATDRAYTMLKKMMSEQSR</sequence>
<keyword evidence="1" id="KW-0732">Signal</keyword>
<dbReference type="SUPFAM" id="SSF51126">
    <property type="entry name" value="Pectin lyase-like"/>
    <property type="match status" value="1"/>
</dbReference>
<protein>
    <recommendedName>
        <fullName evidence="4">Right handed beta helix domain-containing protein</fullName>
    </recommendedName>
</protein>
<dbReference type="EMBL" id="CP123872">
    <property type="protein sequence ID" value="WND03992.1"/>
    <property type="molecule type" value="Genomic_DNA"/>
</dbReference>
<dbReference type="Gene3D" id="2.160.20.10">
    <property type="entry name" value="Single-stranded right-handed beta-helix, Pectin lyase-like"/>
    <property type="match status" value="1"/>
</dbReference>
<reference evidence="2" key="1">
    <citation type="submission" date="2023-04" db="EMBL/GenBank/DDBJ databases">
        <title>Complete genome sequence of Temperatibacter marinus.</title>
        <authorList>
            <person name="Rong J.-C."/>
            <person name="Yi M.-L."/>
            <person name="Zhao Q."/>
        </authorList>
    </citation>
    <scope>NUCLEOTIDE SEQUENCE</scope>
    <source>
        <strain evidence="2">NBRC 110045</strain>
    </source>
</reference>
<gene>
    <name evidence="2" type="ORF">QGN29_06340</name>
</gene>
<name>A0AA52EEG8_9PROT</name>
<accession>A0AA52EEG8</accession>
<proteinExistence type="predicted"/>
<feature type="signal peptide" evidence="1">
    <location>
        <begin position="1"/>
        <end position="28"/>
    </location>
</feature>